<proteinExistence type="predicted"/>
<dbReference type="SMR" id="I0CEP9"/>
<protein>
    <submittedName>
        <fullName evidence="2">Minor virion protein</fullName>
    </submittedName>
</protein>
<reference evidence="3 5" key="2">
    <citation type="submission" date="2017-12" db="EMBL/GenBank/DDBJ databases">
        <title>The genome of Rio Negro, a Sputnik-2 isolate.</title>
        <authorList>
            <person name="Borges I."/>
            <person name="Karen L."/>
            <person name="Assis F."/>
            <person name="Abrahao J."/>
        </authorList>
    </citation>
    <scope>NUCLEOTIDE SEQUENCE [LARGE SCALE GENOMIC DNA]</scope>
    <source>
        <strain evidence="3">Rio Negro</strain>
    </source>
</reference>
<evidence type="ECO:0000313" key="5">
    <source>
        <dbReference type="Proteomes" id="UP000241006"/>
    </source>
</evidence>
<evidence type="ECO:0000313" key="3">
    <source>
        <dbReference type="EMBL" id="AUG84995.1"/>
    </source>
</evidence>
<gene>
    <name evidence="2" type="ORF">Sputnik2_R8</name>
</gene>
<evidence type="ECO:0000313" key="2">
    <source>
        <dbReference type="EMBL" id="AFH75262.1"/>
    </source>
</evidence>
<dbReference type="EMBL" id="JN603369">
    <property type="protein sequence ID" value="AFH75262.1"/>
    <property type="molecule type" value="Genomic_DNA"/>
</dbReference>
<evidence type="ECO:0000256" key="1">
    <source>
        <dbReference type="SAM" id="MobiDB-lite"/>
    </source>
</evidence>
<name>I0CEP9_9VIRU</name>
<dbReference type="Proteomes" id="UP000241006">
    <property type="component" value="Segment"/>
</dbReference>
<evidence type="ECO:0000313" key="4">
    <source>
        <dbReference type="Proteomes" id="UP000005001"/>
    </source>
</evidence>
<feature type="region of interest" description="Disordered" evidence="1">
    <location>
        <begin position="14"/>
        <end position="35"/>
    </location>
</feature>
<accession>I0CEP9</accession>
<dbReference type="EMBL" id="MG676470">
    <property type="protein sequence ID" value="AUG84995.1"/>
    <property type="molecule type" value="Genomic_DNA"/>
</dbReference>
<sequence>MSVSTLFQQNNNNIYNKSNTLTNTPSNPTGNTNTLWSNSGFNPPHLMYGASDVTAAINNIAFETGTFNLQLSGPWASPISHAVSYTKINNLVNLTIPTYQAQATTLASISSIVGALPTNLRPVNNPEIDFEIFVLDNGTRTTNPGLITLLSNGQILIYKDNNLGQFTVGSGGSGFNPFSITYMI</sequence>
<reference evidence="2 4" key="1">
    <citation type="journal article" date="2012" name="Proc. Natl. Acad. Sci. U.S.A.">
        <title>Provirophages and transpovirons as the diverse mobilome of giant viruses.</title>
        <authorList>
            <person name="Desnues C."/>
            <person name="La Scola B."/>
            <person name="Yutin N."/>
            <person name="Fournous G."/>
            <person name="Robert C."/>
            <person name="Azza S."/>
            <person name="Jardot P."/>
            <person name="Monteil S."/>
            <person name="Campocasso A."/>
            <person name="Koonin E.V."/>
            <person name="Raoult D."/>
        </authorList>
    </citation>
    <scope>NUCLEOTIDE SEQUENCE [LARGE SCALE GENOMIC DNA]</scope>
</reference>
<organism evidence="2 4">
    <name type="scientific">Sputnik virophage 2</name>
    <dbReference type="NCBI Taxonomy" id="1133031"/>
    <lineage>
        <taxon>Viruses</taxon>
        <taxon>Varidnaviria</taxon>
        <taxon>Bamfordvirae</taxon>
        <taxon>Preplasmiviricota</taxon>
        <taxon>Polisuviricotina</taxon>
        <taxon>Virophaviricetes</taxon>
        <taxon>Mividavirales</taxon>
        <taxon>Sputniviroviridae</taxon>
        <taxon>Sputnikvirus</taxon>
        <taxon>Sputnikvirus mimiviri</taxon>
        <taxon>Mimivirus-dependent virus Sputnik</taxon>
    </lineage>
</organism>
<dbReference type="Proteomes" id="UP000005001">
    <property type="component" value="Segment"/>
</dbReference>